<dbReference type="Pfam" id="PF13289">
    <property type="entry name" value="SIR2_2"/>
    <property type="match status" value="1"/>
</dbReference>
<accession>A0A4S4FCS8</accession>
<comment type="caution">
    <text evidence="1">The sequence shown here is derived from an EMBL/GenBank/DDBJ whole genome shotgun (WGS) entry which is preliminary data.</text>
</comment>
<reference evidence="1 2" key="1">
    <citation type="submission" date="2019-04" db="EMBL/GenBank/DDBJ databases">
        <title>Microbes associate with the intestines of laboratory mice.</title>
        <authorList>
            <person name="Navarre W."/>
            <person name="Wong E."/>
            <person name="Huang K.C."/>
            <person name="Tropini C."/>
            <person name="Ng K."/>
            <person name="Yu B."/>
        </authorList>
    </citation>
    <scope>NUCLEOTIDE SEQUENCE [LARGE SCALE GENOMIC DNA]</scope>
    <source>
        <strain evidence="1 2">NM87_A27A</strain>
    </source>
</reference>
<dbReference type="RefSeq" id="WP_129917401.1">
    <property type="nucleotide sequence ID" value="NZ_SSTF01000002.1"/>
</dbReference>
<evidence type="ECO:0000313" key="2">
    <source>
        <dbReference type="Proteomes" id="UP000306798"/>
    </source>
</evidence>
<dbReference type="InterPro" id="IPR029035">
    <property type="entry name" value="DHS-like_NAD/FAD-binding_dom"/>
</dbReference>
<gene>
    <name evidence="1" type="ORF">E5991_00955</name>
</gene>
<name>A0A4S4FCS8_9BIFI</name>
<dbReference type="AlphaFoldDB" id="A0A4S4FCS8"/>
<proteinExistence type="predicted"/>
<protein>
    <submittedName>
        <fullName evidence="1">Uncharacterized protein</fullName>
    </submittedName>
</protein>
<dbReference type="SUPFAM" id="SSF52467">
    <property type="entry name" value="DHS-like NAD/FAD-binding domain"/>
    <property type="match status" value="1"/>
</dbReference>
<dbReference type="Proteomes" id="UP000306798">
    <property type="component" value="Unassembled WGS sequence"/>
</dbReference>
<dbReference type="EMBL" id="SSTF01000002">
    <property type="protein sequence ID" value="THG27718.1"/>
    <property type="molecule type" value="Genomic_DNA"/>
</dbReference>
<evidence type="ECO:0000313" key="1">
    <source>
        <dbReference type="EMBL" id="THG27718.1"/>
    </source>
</evidence>
<sequence>MWVTENVEFPDELVDAARDDKLVLFVGAGASIDAPANLPTYNKLVHQLADEQGVNRPADKAALDAFLGKLPDRESAHERTLQLMSSEDADCNETHKAIMRIAKAMKTPRIVTTNYDVLLEKAAASLAMNIDRIYRGPALPLGSSFDGIVHIHGDIHSRPDEIILDDRDYAKAYLQDSWAARFLTEMFRNYSVLFIGYGMSDPIMRYLTLGGISQDHPHFALSAEDSTEEHKSWNERGITTIPFPLSSNPSSSYEELPKALNSFADQLLNDYLTKKKRIERIICNTPATITRDDRDFLIRTLHTTDGIQCFVNNIASQDNGNMQEWVLWLLDNPSTLHPFATSQNLTDEELLLCRRVTDILASERYVDILCSLLIQMQNNVGDRFFNGCFDLLIHACENMQEWAVEPLTILLSSNPRKNLTHIYYIHIKQLLSIKFPVHLLSQFIFPVASYRQDASAAHSTALWSAEIADRHTDELINSNSIYFSNDFIEYVEYSIKQYNQYESTSLTSSLHRPAIEPHGQNHRYDATSSFFIEVLREYARYHTNDNQMIQIIVERWWKSGTPLLQRLAISAITMSNHTADSKLSWILDKEIIVTITKHIWLWHELMLLLRTSVVEASPDMRNKLLQQIQSIGINEAYDNPYIAKTQYDMLDFMLRALPEESWQEAHAFIELLANKYGYEPTAHPDFLVWNYPVQLQLPQGIVDDATFLTLLHNDPSHLLSLLSSQEDPRTIDDTFSHQIPRLIETDAQVGLMLWDLASSKHDKSPRLRTAILSGWAHQKQSPDDLLSIVIRLNQLPQESSTSFSNTIIRLMHTQMEKSDGEIPKDAREWMDSFAATQWAERHASFTVHDRDSWEHDPVTLSLNCWPGELAWYWVQRIQYRKAYDSSDWSGFSEAESTALSQFAQAKGDLAFVTHPPLLFNVNLLHALDSSFIEKIIPQMLQTDDTVTVWKIITQYHIQPNLRLMRLFFFDSLYSVLKKRLDTDSTFVRGLMHITLRALNASDLTKAEKQALLRAVVNEPSHTAKITLIDCMITQFADCDQITRDLAWEIWLRDYIDSRSRNIGTQWNNEERIQFSRLIPMMGNHIDEATQVLANRLPDYSDTEPYLIHQMFDVDVHISAMDEDNIKALLSFYSQLIRIPSIRNEISPREISQLLAHLKDAAAYSEYSELVQSAKDYDLYDLE</sequence>
<organism evidence="1 2">
    <name type="scientific">Bifidobacterium pseudolongum</name>
    <dbReference type="NCBI Taxonomy" id="1694"/>
    <lineage>
        <taxon>Bacteria</taxon>
        <taxon>Bacillati</taxon>
        <taxon>Actinomycetota</taxon>
        <taxon>Actinomycetes</taxon>
        <taxon>Bifidobacteriales</taxon>
        <taxon>Bifidobacteriaceae</taxon>
        <taxon>Bifidobacterium</taxon>
    </lineage>
</organism>
<dbReference type="Gene3D" id="3.40.50.1220">
    <property type="entry name" value="TPP-binding domain"/>
    <property type="match status" value="1"/>
</dbReference>